<dbReference type="AlphaFoldDB" id="W9RJI0"/>
<evidence type="ECO:0000313" key="5">
    <source>
        <dbReference type="EMBL" id="EXB76319.1"/>
    </source>
</evidence>
<organism evidence="5 6">
    <name type="scientific">Morus notabilis</name>
    <dbReference type="NCBI Taxonomy" id="981085"/>
    <lineage>
        <taxon>Eukaryota</taxon>
        <taxon>Viridiplantae</taxon>
        <taxon>Streptophyta</taxon>
        <taxon>Embryophyta</taxon>
        <taxon>Tracheophyta</taxon>
        <taxon>Spermatophyta</taxon>
        <taxon>Magnoliopsida</taxon>
        <taxon>eudicotyledons</taxon>
        <taxon>Gunneridae</taxon>
        <taxon>Pentapetalae</taxon>
        <taxon>rosids</taxon>
        <taxon>fabids</taxon>
        <taxon>Rosales</taxon>
        <taxon>Moraceae</taxon>
        <taxon>Moreae</taxon>
        <taxon>Morus</taxon>
    </lineage>
</organism>
<sequence>MLNCIGLQLPRFSPRQKQLLQSTSPDFIGINHYSTFYVKDCIYSECSSGSDRPIRGFLETTTERDGTPIGQPTGKARFFVVPRGLEKAIDYVKQRYNNKPMFVTENGFASPIQQNERVEDLLQDIDRVKYHKDYLSAVASAVRNGANVQGYFVWSLLDNFEWADGYNSRFGLYYVDRTTLKRSPKLSARWLNNFLTNDTAATSRFHQGSVENSVRKTKNVPLTSSSEANKTETIKTSSNTLSTFLD</sequence>
<feature type="region of interest" description="Disordered" evidence="4">
    <location>
        <begin position="223"/>
        <end position="246"/>
    </location>
</feature>
<dbReference type="InterPro" id="IPR017853">
    <property type="entry name" value="GH"/>
</dbReference>
<dbReference type="InterPro" id="IPR001360">
    <property type="entry name" value="Glyco_hydro_1"/>
</dbReference>
<evidence type="ECO:0000256" key="2">
    <source>
        <dbReference type="PROSITE-ProRule" id="PRU10055"/>
    </source>
</evidence>
<dbReference type="OrthoDB" id="65569at2759"/>
<dbReference type="EMBL" id="KE344715">
    <property type="protein sequence ID" value="EXB76319.1"/>
    <property type="molecule type" value="Genomic_DNA"/>
</dbReference>
<dbReference type="eggNOG" id="KOG0626">
    <property type="taxonomic scope" value="Eukaryota"/>
</dbReference>
<proteinExistence type="inferred from homology"/>
<evidence type="ECO:0000256" key="4">
    <source>
        <dbReference type="SAM" id="MobiDB-lite"/>
    </source>
</evidence>
<dbReference type="PANTHER" id="PTHR10353">
    <property type="entry name" value="GLYCOSYL HYDROLASE"/>
    <property type="match status" value="1"/>
</dbReference>
<dbReference type="KEGG" id="mnt:21408363"/>
<evidence type="ECO:0000313" key="6">
    <source>
        <dbReference type="Proteomes" id="UP000030645"/>
    </source>
</evidence>
<gene>
    <name evidence="5" type="ORF">L484_025677</name>
</gene>
<name>W9RJI0_9ROSA</name>
<feature type="active site" description="Nucleophile" evidence="2">
    <location>
        <position position="105"/>
    </location>
</feature>
<accession>W9RJI0</accession>
<dbReference type="Pfam" id="PF00232">
    <property type="entry name" value="Glyco_hydro_1"/>
    <property type="match status" value="1"/>
</dbReference>
<dbReference type="PROSITE" id="PS00572">
    <property type="entry name" value="GLYCOSYL_HYDROL_F1_1"/>
    <property type="match status" value="1"/>
</dbReference>
<protein>
    <submittedName>
        <fullName evidence="5">Putative inactive beta-glucosidase 14</fullName>
    </submittedName>
</protein>
<keyword evidence="6" id="KW-1185">Reference proteome</keyword>
<dbReference type="STRING" id="981085.W9RJI0"/>
<dbReference type="Gene3D" id="3.20.20.80">
    <property type="entry name" value="Glycosidases"/>
    <property type="match status" value="1"/>
</dbReference>
<dbReference type="PANTHER" id="PTHR10353:SF175">
    <property type="entry name" value="BETA-GLUCOSIDASE 18-LIKE ISOFORM X1"/>
    <property type="match status" value="1"/>
</dbReference>
<dbReference type="PRINTS" id="PR00131">
    <property type="entry name" value="GLHYDRLASE1"/>
</dbReference>
<dbReference type="SUPFAM" id="SSF51445">
    <property type="entry name" value="(Trans)glycosidases"/>
    <property type="match status" value="1"/>
</dbReference>
<dbReference type="GO" id="GO:0005975">
    <property type="term" value="P:carbohydrate metabolic process"/>
    <property type="evidence" value="ECO:0007669"/>
    <property type="project" value="InterPro"/>
</dbReference>
<evidence type="ECO:0000256" key="3">
    <source>
        <dbReference type="RuleBase" id="RU003690"/>
    </source>
</evidence>
<evidence type="ECO:0000256" key="1">
    <source>
        <dbReference type="ARBA" id="ARBA00010838"/>
    </source>
</evidence>
<dbReference type="Proteomes" id="UP000030645">
    <property type="component" value="Unassembled WGS sequence"/>
</dbReference>
<feature type="compositionally biased region" description="Polar residues" evidence="4">
    <location>
        <begin position="234"/>
        <end position="246"/>
    </location>
</feature>
<reference evidence="6" key="1">
    <citation type="submission" date="2013-01" db="EMBL/GenBank/DDBJ databases">
        <title>Draft Genome Sequence of a Mulberry Tree, Morus notabilis C.K. Schneid.</title>
        <authorList>
            <person name="He N."/>
            <person name="Zhao S."/>
        </authorList>
    </citation>
    <scope>NUCLEOTIDE SEQUENCE</scope>
</reference>
<dbReference type="GO" id="GO:0008422">
    <property type="term" value="F:beta-glucosidase activity"/>
    <property type="evidence" value="ECO:0007669"/>
    <property type="project" value="TreeGrafter"/>
</dbReference>
<comment type="similarity">
    <text evidence="1 3">Belongs to the glycosyl hydrolase 1 family.</text>
</comment>
<dbReference type="InterPro" id="IPR018120">
    <property type="entry name" value="Glyco_hydro_1_AS"/>
</dbReference>